<comment type="caution">
    <text evidence="2">The sequence shown here is derived from an EMBL/GenBank/DDBJ whole genome shotgun (WGS) entry which is preliminary data.</text>
</comment>
<reference evidence="2 3" key="1">
    <citation type="journal article" date="2022" name="G3 (Bethesda)">
        <title>Whole-genome sequence and methylome profiling of the almond [Prunus dulcis (Mill.) D.A. Webb] cultivar 'Nonpareil'.</title>
        <authorList>
            <person name="D'Amico-Willman K.M."/>
            <person name="Ouma W.Z."/>
            <person name="Meulia T."/>
            <person name="Sideli G.M."/>
            <person name="Gradziel T.M."/>
            <person name="Fresnedo-Ramirez J."/>
        </authorList>
    </citation>
    <scope>NUCLEOTIDE SEQUENCE [LARGE SCALE GENOMIC DNA]</scope>
    <source>
        <strain evidence="2">Clone GOH B32 T37-40</strain>
    </source>
</reference>
<gene>
    <name evidence="2" type="ORF">L3X38_008252</name>
</gene>
<dbReference type="EMBL" id="JAJFAZ020000001">
    <property type="protein sequence ID" value="KAI5355357.1"/>
    <property type="molecule type" value="Genomic_DNA"/>
</dbReference>
<dbReference type="Proteomes" id="UP001054821">
    <property type="component" value="Chromosome 1"/>
</dbReference>
<protein>
    <recommendedName>
        <fullName evidence="1">MULE transposase domain-containing protein</fullName>
    </recommendedName>
</protein>
<accession>A0AAD4ZW43</accession>
<keyword evidence="3" id="KW-1185">Reference proteome</keyword>
<organism evidence="2 3">
    <name type="scientific">Prunus dulcis</name>
    <name type="common">Almond</name>
    <name type="synonym">Amygdalus dulcis</name>
    <dbReference type="NCBI Taxonomy" id="3755"/>
    <lineage>
        <taxon>Eukaryota</taxon>
        <taxon>Viridiplantae</taxon>
        <taxon>Streptophyta</taxon>
        <taxon>Embryophyta</taxon>
        <taxon>Tracheophyta</taxon>
        <taxon>Spermatophyta</taxon>
        <taxon>Magnoliopsida</taxon>
        <taxon>eudicotyledons</taxon>
        <taxon>Gunneridae</taxon>
        <taxon>Pentapetalae</taxon>
        <taxon>rosids</taxon>
        <taxon>fabids</taxon>
        <taxon>Rosales</taxon>
        <taxon>Rosaceae</taxon>
        <taxon>Amygdaloideae</taxon>
        <taxon>Amygdaleae</taxon>
        <taxon>Prunus</taxon>
    </lineage>
</organism>
<evidence type="ECO:0000313" key="2">
    <source>
        <dbReference type="EMBL" id="KAI5355357.1"/>
    </source>
</evidence>
<dbReference type="PANTHER" id="PTHR31973:SF199">
    <property type="entry name" value="SWIM-TYPE DOMAIN-CONTAINING PROTEIN"/>
    <property type="match status" value="1"/>
</dbReference>
<name>A0AAD4ZW43_PRUDU</name>
<sequence length="508" mass="57757">MFCSNSLQPEQAKVGLCVIDLCLRCELVIFAGGGGQPHLPDPQDHRRRQHCPRPPRQLERRVVSLSTRDLLKIGRGLGYDVDISQVEQRLEIRYKNPEGGLELVTSNATVVEMVGHIPSNKVIVLYYSEIEDYEYDADAENCDGDLTQNYEVKEVDYIEVEDEETFENVGTKVANEDAVKEVPNEDAWAELPNEDIRAHVTIDNERAELPNEDKDAYSEIKDSDYEFSEYEEEVMPTVGENVAYEKTSHGAPGERNSDLDLKSFQEDVLEYYKINVTKIQVYRAKRLAKYLNEGTFKEQYARLWDYAKQLKIANKGSTVKIKTQIVKGETAFPMIYMCLAACKKGFLEGCRPVIGVNGCHLKGPYPGQILTAVGVDGNNGYFPVTYAVVDIESKDSWIWFFNLLIEDLGIINGKVWVMISDKQKGLVPAIEAVLPTAEHMMENMKNEDEEAWKRLKKRPAKNWSRSHFESHFKCDILLNNLCESFNAASILDARDKAILSCLVRIRVM</sequence>
<feature type="domain" description="MULE transposase" evidence="1">
    <location>
        <begin position="354"/>
        <end position="440"/>
    </location>
</feature>
<evidence type="ECO:0000313" key="3">
    <source>
        <dbReference type="Proteomes" id="UP001054821"/>
    </source>
</evidence>
<dbReference type="Pfam" id="PF10551">
    <property type="entry name" value="MULE"/>
    <property type="match status" value="1"/>
</dbReference>
<dbReference type="PANTHER" id="PTHR31973">
    <property type="entry name" value="POLYPROTEIN, PUTATIVE-RELATED"/>
    <property type="match status" value="1"/>
</dbReference>
<proteinExistence type="predicted"/>
<evidence type="ECO:0000259" key="1">
    <source>
        <dbReference type="Pfam" id="PF10551"/>
    </source>
</evidence>
<dbReference type="AlphaFoldDB" id="A0AAD4ZW43"/>
<dbReference type="InterPro" id="IPR018289">
    <property type="entry name" value="MULE_transposase_dom"/>
</dbReference>